<dbReference type="Proteomes" id="UP001305779">
    <property type="component" value="Unassembled WGS sequence"/>
</dbReference>
<dbReference type="Gene3D" id="6.10.140.2220">
    <property type="match status" value="1"/>
</dbReference>
<dbReference type="EMBL" id="JAXOVC010000004">
    <property type="protein sequence ID" value="KAK4503160.1"/>
    <property type="molecule type" value="Genomic_DNA"/>
</dbReference>
<gene>
    <name evidence="6" type="ORF">PRZ48_006588</name>
</gene>
<comment type="caution">
    <text evidence="6">The sequence shown here is derived from an EMBL/GenBank/DDBJ whole genome shotgun (WGS) entry which is preliminary data.</text>
</comment>
<name>A0ABR0EPS6_ZASCE</name>
<keyword evidence="3" id="KW-0862">Zinc</keyword>
<keyword evidence="1" id="KW-0479">Metal-binding</keyword>
<reference evidence="6 7" key="1">
    <citation type="journal article" date="2023" name="G3 (Bethesda)">
        <title>A chromosome-level genome assembly of Zasmidium syzygii isolated from banana leaves.</title>
        <authorList>
            <person name="van Westerhoven A.C."/>
            <person name="Mehrabi R."/>
            <person name="Talebi R."/>
            <person name="Steentjes M.B.F."/>
            <person name="Corcolon B."/>
            <person name="Chong P.A."/>
            <person name="Kema G.H.J."/>
            <person name="Seidl M.F."/>
        </authorList>
    </citation>
    <scope>NUCLEOTIDE SEQUENCE [LARGE SCALE GENOMIC DNA]</scope>
    <source>
        <strain evidence="6 7">P124</strain>
    </source>
</reference>
<proteinExistence type="predicted"/>
<feature type="domain" description="MYND-type" evidence="5">
    <location>
        <begin position="268"/>
        <end position="306"/>
    </location>
</feature>
<keyword evidence="2 4" id="KW-0863">Zinc-finger</keyword>
<sequence length="332" mass="37781">MSRTPTKQFLHPVFGKLETEAAANYGYRLFESEYDQDMIQAIDKDLGLDKHTRDACLKLKDAEQAMGITKDWHATGPDAYETIADRPRRRFPPPIHYSIWPANCTDNDFVHAFLKTSGEFEKLTHKYATETQGNFAPNAKWSVTAGYKSVLLGACAMMRGLTLDLGWIVFLRCIFTGVGLLEEALKEVDTALHGPHGFENGKPYKWGSLGVHAPRKQTTYDELVKNSPGPEIHINMADPKWTAAPKELIEKIRERFFIIEKEHPEDVCGGCGKAGKALMACAKCEKRKYCTRQCQKDHWEKHKLLCAKPPGERSQDHVVNKVGEYRLMHYYY</sequence>
<evidence type="ECO:0000256" key="1">
    <source>
        <dbReference type="ARBA" id="ARBA00022723"/>
    </source>
</evidence>
<evidence type="ECO:0000313" key="6">
    <source>
        <dbReference type="EMBL" id="KAK4503160.1"/>
    </source>
</evidence>
<dbReference type="SUPFAM" id="SSF144232">
    <property type="entry name" value="HIT/MYND zinc finger-like"/>
    <property type="match status" value="1"/>
</dbReference>
<protein>
    <recommendedName>
        <fullName evidence="5">MYND-type domain-containing protein</fullName>
    </recommendedName>
</protein>
<dbReference type="Pfam" id="PF01753">
    <property type="entry name" value="zf-MYND"/>
    <property type="match status" value="1"/>
</dbReference>
<evidence type="ECO:0000259" key="5">
    <source>
        <dbReference type="PROSITE" id="PS50865"/>
    </source>
</evidence>
<evidence type="ECO:0000256" key="4">
    <source>
        <dbReference type="PROSITE-ProRule" id="PRU00134"/>
    </source>
</evidence>
<keyword evidence="7" id="KW-1185">Reference proteome</keyword>
<evidence type="ECO:0000256" key="2">
    <source>
        <dbReference type="ARBA" id="ARBA00022771"/>
    </source>
</evidence>
<accession>A0ABR0EPS6</accession>
<dbReference type="PROSITE" id="PS50865">
    <property type="entry name" value="ZF_MYND_2"/>
    <property type="match status" value="1"/>
</dbReference>
<organism evidence="6 7">
    <name type="scientific">Zasmidium cellare</name>
    <name type="common">Wine cellar mold</name>
    <name type="synonym">Racodium cellare</name>
    <dbReference type="NCBI Taxonomy" id="395010"/>
    <lineage>
        <taxon>Eukaryota</taxon>
        <taxon>Fungi</taxon>
        <taxon>Dikarya</taxon>
        <taxon>Ascomycota</taxon>
        <taxon>Pezizomycotina</taxon>
        <taxon>Dothideomycetes</taxon>
        <taxon>Dothideomycetidae</taxon>
        <taxon>Mycosphaerellales</taxon>
        <taxon>Mycosphaerellaceae</taxon>
        <taxon>Zasmidium</taxon>
    </lineage>
</organism>
<evidence type="ECO:0000313" key="7">
    <source>
        <dbReference type="Proteomes" id="UP001305779"/>
    </source>
</evidence>
<dbReference type="InterPro" id="IPR002893">
    <property type="entry name" value="Znf_MYND"/>
</dbReference>
<evidence type="ECO:0000256" key="3">
    <source>
        <dbReference type="ARBA" id="ARBA00022833"/>
    </source>
</evidence>